<dbReference type="EMBL" id="AWWV01008452">
    <property type="protein sequence ID" value="OMO90459.1"/>
    <property type="molecule type" value="Genomic_DNA"/>
</dbReference>
<organism evidence="2 3">
    <name type="scientific">Corchorus capsularis</name>
    <name type="common">Jute</name>
    <dbReference type="NCBI Taxonomy" id="210143"/>
    <lineage>
        <taxon>Eukaryota</taxon>
        <taxon>Viridiplantae</taxon>
        <taxon>Streptophyta</taxon>
        <taxon>Embryophyta</taxon>
        <taxon>Tracheophyta</taxon>
        <taxon>Spermatophyta</taxon>
        <taxon>Magnoliopsida</taxon>
        <taxon>eudicotyledons</taxon>
        <taxon>Gunneridae</taxon>
        <taxon>Pentapetalae</taxon>
        <taxon>rosids</taxon>
        <taxon>malvids</taxon>
        <taxon>Malvales</taxon>
        <taxon>Malvaceae</taxon>
        <taxon>Grewioideae</taxon>
        <taxon>Apeibeae</taxon>
        <taxon>Corchorus</taxon>
    </lineage>
</organism>
<dbReference type="AlphaFoldDB" id="A0A1R3J6I0"/>
<feature type="region of interest" description="Disordered" evidence="1">
    <location>
        <begin position="38"/>
        <end position="61"/>
    </location>
</feature>
<accession>A0A1R3J6I0</accession>
<feature type="compositionally biased region" description="Basic residues" evidence="1">
    <location>
        <begin position="51"/>
        <end position="61"/>
    </location>
</feature>
<comment type="caution">
    <text evidence="2">The sequence shown here is derived from an EMBL/GenBank/DDBJ whole genome shotgun (WGS) entry which is preliminary data.</text>
</comment>
<proteinExistence type="predicted"/>
<sequence length="61" mass="6652">MAKPCGVCIQLLDDKIQNIEIHVPMATISVAKKWALGPTRPQPNSMIPKKPASKKKALKTS</sequence>
<evidence type="ECO:0000256" key="1">
    <source>
        <dbReference type="SAM" id="MobiDB-lite"/>
    </source>
</evidence>
<name>A0A1R3J6I0_COCAP</name>
<protein>
    <submittedName>
        <fullName evidence="2">Uncharacterized protein</fullName>
    </submittedName>
</protein>
<gene>
    <name evidence="2" type="ORF">CCACVL1_07360</name>
</gene>
<reference evidence="2 3" key="1">
    <citation type="submission" date="2013-09" db="EMBL/GenBank/DDBJ databases">
        <title>Corchorus capsularis genome sequencing.</title>
        <authorList>
            <person name="Alam M."/>
            <person name="Haque M.S."/>
            <person name="Islam M.S."/>
            <person name="Emdad E.M."/>
            <person name="Islam M.M."/>
            <person name="Ahmed B."/>
            <person name="Halim A."/>
            <person name="Hossen Q.M.M."/>
            <person name="Hossain M.Z."/>
            <person name="Ahmed R."/>
            <person name="Khan M.M."/>
            <person name="Islam R."/>
            <person name="Rashid M.M."/>
            <person name="Khan S.A."/>
            <person name="Rahman M.S."/>
            <person name="Alam M."/>
        </authorList>
    </citation>
    <scope>NUCLEOTIDE SEQUENCE [LARGE SCALE GENOMIC DNA]</scope>
    <source>
        <strain evidence="3">cv. CVL-1</strain>
        <tissue evidence="2">Whole seedling</tissue>
    </source>
</reference>
<keyword evidence="3" id="KW-1185">Reference proteome</keyword>
<dbReference type="Proteomes" id="UP000188268">
    <property type="component" value="Unassembled WGS sequence"/>
</dbReference>
<evidence type="ECO:0000313" key="2">
    <source>
        <dbReference type="EMBL" id="OMO90459.1"/>
    </source>
</evidence>
<evidence type="ECO:0000313" key="3">
    <source>
        <dbReference type="Proteomes" id="UP000188268"/>
    </source>
</evidence>
<dbReference type="Gramene" id="OMO90459">
    <property type="protein sequence ID" value="OMO90459"/>
    <property type="gene ID" value="CCACVL1_07360"/>
</dbReference>